<proteinExistence type="predicted"/>
<protein>
    <submittedName>
        <fullName evidence="3">Uncharacterized protein</fullName>
    </submittedName>
</protein>
<evidence type="ECO:0000313" key="4">
    <source>
        <dbReference type="Proteomes" id="UP001143981"/>
    </source>
</evidence>
<dbReference type="AlphaFoldDB" id="A0A9W8D075"/>
<dbReference type="EMBL" id="JANBOI010000194">
    <property type="protein sequence ID" value="KAJ1732806.1"/>
    <property type="molecule type" value="Genomic_DNA"/>
</dbReference>
<keyword evidence="4" id="KW-1185">Reference proteome</keyword>
<evidence type="ECO:0000256" key="1">
    <source>
        <dbReference type="SAM" id="Coils"/>
    </source>
</evidence>
<evidence type="ECO:0000256" key="2">
    <source>
        <dbReference type="SAM" id="MobiDB-lite"/>
    </source>
</evidence>
<dbReference type="OrthoDB" id="9451547at2759"/>
<feature type="compositionally biased region" description="Basic and acidic residues" evidence="2">
    <location>
        <begin position="678"/>
        <end position="693"/>
    </location>
</feature>
<feature type="region of interest" description="Disordered" evidence="2">
    <location>
        <begin position="100"/>
        <end position="125"/>
    </location>
</feature>
<organism evidence="3 4">
    <name type="scientific">Coemansia biformis</name>
    <dbReference type="NCBI Taxonomy" id="1286918"/>
    <lineage>
        <taxon>Eukaryota</taxon>
        <taxon>Fungi</taxon>
        <taxon>Fungi incertae sedis</taxon>
        <taxon>Zoopagomycota</taxon>
        <taxon>Kickxellomycotina</taxon>
        <taxon>Kickxellomycetes</taxon>
        <taxon>Kickxellales</taxon>
        <taxon>Kickxellaceae</taxon>
        <taxon>Coemansia</taxon>
    </lineage>
</organism>
<name>A0A9W8D075_9FUNG</name>
<reference evidence="3" key="1">
    <citation type="submission" date="2022-07" db="EMBL/GenBank/DDBJ databases">
        <title>Phylogenomic reconstructions and comparative analyses of Kickxellomycotina fungi.</title>
        <authorList>
            <person name="Reynolds N.K."/>
            <person name="Stajich J.E."/>
            <person name="Barry K."/>
            <person name="Grigoriev I.V."/>
            <person name="Crous P."/>
            <person name="Smith M.E."/>
        </authorList>
    </citation>
    <scope>NUCLEOTIDE SEQUENCE</scope>
    <source>
        <strain evidence="3">BCRC 34381</strain>
    </source>
</reference>
<evidence type="ECO:0000313" key="3">
    <source>
        <dbReference type="EMBL" id="KAJ1732806.1"/>
    </source>
</evidence>
<gene>
    <name evidence="3" type="ORF">LPJ61_001879</name>
</gene>
<accession>A0A9W8D075</accession>
<feature type="coiled-coil region" evidence="1">
    <location>
        <begin position="142"/>
        <end position="204"/>
    </location>
</feature>
<sequence>TPRSDAGSAGRESPFGTPALLRLGEHALRERLREAYGLLKEKERNLFLAATVGQELVDANQQLQSSHEELRRELAQAQLQLHETGRGQDDDLAARLHGRRRSMHMQSAADQHGSAGDESEGAAGDRERQWMKTHVQPLRAQLQMAQERTDELLTEREEQGAETFGLRQELAAALRRAGESAAAASEAQRRADQLAGDNARLQSEVGEQRAFWARRWAEHQEECRTGELALDVQRSAERSAEDAAARIRAEQRAGDLQARCNAALAESELLRSRVLGMEEERTSEWEPLRARWLASEEALGELQEAHQSACEALAQAEARLAELDKGALLDDPIKARSEKTSTSLLGELDLQRHKAVSEQRALAREHTVLRRAYGRALNSQSRMKQQVARLTQLAATGASEARMRRLEAALGEAECQQQVLMWASAEQRRPADADISTGPGNAEMDGSALAIALRARLRQATADRDQAQRELRTAHLLRANEIQKSKDLERDAADAEARLRRAAAELASLRADNELLKRAVRTARKAHPAAGPADEMAPGSPTAQRCDADDGPVAAAPPRIRTGSGAGSGSGRSPPRSGPKRLNFTARAGPGAPESDQPPLPGSPDSRTAKRRRVQDDAGAGAPEGADSGATESKAQPAEDAQGPAALGGAASPAEGPCLGAAGAGHASAMDVDATAEQTREMPSRGARARQDQAEADAEVAEIHVGGGLAQRPMECNNQ</sequence>
<feature type="region of interest" description="Disordered" evidence="2">
    <location>
        <begin position="522"/>
        <end position="699"/>
    </location>
</feature>
<feature type="compositionally biased region" description="Low complexity" evidence="2">
    <location>
        <begin position="641"/>
        <end position="657"/>
    </location>
</feature>
<feature type="coiled-coil region" evidence="1">
    <location>
        <begin position="53"/>
        <end position="87"/>
    </location>
</feature>
<dbReference type="Proteomes" id="UP001143981">
    <property type="component" value="Unassembled WGS sequence"/>
</dbReference>
<comment type="caution">
    <text evidence="3">The sequence shown here is derived from an EMBL/GenBank/DDBJ whole genome shotgun (WGS) entry which is preliminary data.</text>
</comment>
<feature type="non-terminal residue" evidence="3">
    <location>
        <position position="1"/>
    </location>
</feature>
<feature type="compositionally biased region" description="Low complexity" evidence="2">
    <location>
        <begin position="617"/>
        <end position="630"/>
    </location>
</feature>
<keyword evidence="1" id="KW-0175">Coiled coil</keyword>